<dbReference type="Pfam" id="PF00702">
    <property type="entry name" value="Hydrolase"/>
    <property type="match status" value="1"/>
</dbReference>
<evidence type="ECO:0000313" key="1">
    <source>
        <dbReference type="EMBL" id="GAH44438.1"/>
    </source>
</evidence>
<dbReference type="AlphaFoldDB" id="X1HGL4"/>
<sequence length="316" mass="36784">MKRGNINYKHKDKLKIKVIIDYDGTLTQEEKQVEQLAELAFDTLSKEILKVPREKIRRDYQETQNKILASPNKYTWKVNGLSACYCNEGAFVLNTVTIQEMLNNNKFYKNLIKSVFTGKEYDSITECANYLFHKNSAFIEPLFRDGVRETLIEMIKHPQIQPIVMTNSKTDKVKKHLKTLGINRRTVNSSKLEEDLKKEKITDIDSGSKSSSKFKQEEISKKDSKSNKFDYEIEILGDTRQYHMDQKWGHYFNHPEFGKIQILPINKKFKVDLRRPVYYQALLEQAKDGSKVITFGDIFSLVGSVPLMMGMDFILL</sequence>
<name>X1HGL4_9ZZZZ</name>
<dbReference type="EMBL" id="BARU01008717">
    <property type="protein sequence ID" value="GAH44438.1"/>
    <property type="molecule type" value="Genomic_DNA"/>
</dbReference>
<gene>
    <name evidence="1" type="ORF">S03H2_16968</name>
</gene>
<dbReference type="SUPFAM" id="SSF56784">
    <property type="entry name" value="HAD-like"/>
    <property type="match status" value="1"/>
</dbReference>
<dbReference type="InterPro" id="IPR036412">
    <property type="entry name" value="HAD-like_sf"/>
</dbReference>
<feature type="non-terminal residue" evidence="1">
    <location>
        <position position="316"/>
    </location>
</feature>
<reference evidence="1" key="1">
    <citation type="journal article" date="2014" name="Front. Microbiol.">
        <title>High frequency of phylogenetically diverse reductive dehalogenase-homologous genes in deep subseafloor sedimentary metagenomes.</title>
        <authorList>
            <person name="Kawai M."/>
            <person name="Futagami T."/>
            <person name="Toyoda A."/>
            <person name="Takaki Y."/>
            <person name="Nishi S."/>
            <person name="Hori S."/>
            <person name="Arai W."/>
            <person name="Tsubouchi T."/>
            <person name="Morono Y."/>
            <person name="Uchiyama I."/>
            <person name="Ito T."/>
            <person name="Fujiyama A."/>
            <person name="Inagaki F."/>
            <person name="Takami H."/>
        </authorList>
    </citation>
    <scope>NUCLEOTIDE SEQUENCE</scope>
    <source>
        <strain evidence="1">Expedition CK06-06</strain>
    </source>
</reference>
<organism evidence="1">
    <name type="scientific">marine sediment metagenome</name>
    <dbReference type="NCBI Taxonomy" id="412755"/>
    <lineage>
        <taxon>unclassified sequences</taxon>
        <taxon>metagenomes</taxon>
        <taxon>ecological metagenomes</taxon>
    </lineage>
</organism>
<protein>
    <submittedName>
        <fullName evidence="1">Uncharacterized protein</fullName>
    </submittedName>
</protein>
<accession>X1HGL4</accession>
<comment type="caution">
    <text evidence="1">The sequence shown here is derived from an EMBL/GenBank/DDBJ whole genome shotgun (WGS) entry which is preliminary data.</text>
</comment>
<proteinExistence type="predicted"/>